<dbReference type="EMBL" id="KV419403">
    <property type="protein sequence ID" value="KZS94958.1"/>
    <property type="molecule type" value="Genomic_DNA"/>
</dbReference>
<name>A0A164WDG2_9AGAM</name>
<evidence type="ECO:0000313" key="2">
    <source>
        <dbReference type="Proteomes" id="UP000076722"/>
    </source>
</evidence>
<accession>A0A164WDG2</accession>
<sequence>MALEWTKTKSRSHRGMRKNQSLAIVATANERLSEAKMRSQCSIRMEDTPQEFSLEPESPETETEYWFRRQAREIIKRKLVFVSQSIAPISKWKERALYGLLFIKMVTKLGDSGGATWLCEDAVDSDNLAGEALHARTTFCASMLNISWIPDNQDDIHITPDLGKA</sequence>
<evidence type="ECO:0000313" key="1">
    <source>
        <dbReference type="EMBL" id="KZS94958.1"/>
    </source>
</evidence>
<dbReference type="Proteomes" id="UP000076722">
    <property type="component" value="Unassembled WGS sequence"/>
</dbReference>
<organism evidence="1 2">
    <name type="scientific">Sistotremastrum niveocremeum HHB9708</name>
    <dbReference type="NCBI Taxonomy" id="1314777"/>
    <lineage>
        <taxon>Eukaryota</taxon>
        <taxon>Fungi</taxon>
        <taxon>Dikarya</taxon>
        <taxon>Basidiomycota</taxon>
        <taxon>Agaricomycotina</taxon>
        <taxon>Agaricomycetes</taxon>
        <taxon>Sistotremastrales</taxon>
        <taxon>Sistotremastraceae</taxon>
        <taxon>Sertulicium</taxon>
        <taxon>Sertulicium niveocremeum</taxon>
    </lineage>
</organism>
<gene>
    <name evidence="1" type="ORF">SISNIDRAFT_465196</name>
</gene>
<proteinExistence type="predicted"/>
<reference evidence="1 2" key="1">
    <citation type="journal article" date="2016" name="Mol. Biol. Evol.">
        <title>Comparative Genomics of Early-Diverging Mushroom-Forming Fungi Provides Insights into the Origins of Lignocellulose Decay Capabilities.</title>
        <authorList>
            <person name="Nagy L.G."/>
            <person name="Riley R."/>
            <person name="Tritt A."/>
            <person name="Adam C."/>
            <person name="Daum C."/>
            <person name="Floudas D."/>
            <person name="Sun H."/>
            <person name="Yadav J.S."/>
            <person name="Pangilinan J."/>
            <person name="Larsson K.H."/>
            <person name="Matsuura K."/>
            <person name="Barry K."/>
            <person name="Labutti K."/>
            <person name="Kuo R."/>
            <person name="Ohm R.A."/>
            <person name="Bhattacharya S.S."/>
            <person name="Shirouzu T."/>
            <person name="Yoshinaga Y."/>
            <person name="Martin F.M."/>
            <person name="Grigoriev I.V."/>
            <person name="Hibbett D.S."/>
        </authorList>
    </citation>
    <scope>NUCLEOTIDE SEQUENCE [LARGE SCALE GENOMIC DNA]</scope>
    <source>
        <strain evidence="1 2">HHB9708</strain>
    </source>
</reference>
<protein>
    <submittedName>
        <fullName evidence="1">Uncharacterized protein</fullName>
    </submittedName>
</protein>
<dbReference type="AlphaFoldDB" id="A0A164WDG2"/>
<keyword evidence="2" id="KW-1185">Reference proteome</keyword>